<accession>A0ABQ4TLW7</accession>
<organism evidence="15 16">
    <name type="scientific">Methylobacterium thuringiense</name>
    <dbReference type="NCBI Taxonomy" id="1003091"/>
    <lineage>
        <taxon>Bacteria</taxon>
        <taxon>Pseudomonadati</taxon>
        <taxon>Pseudomonadota</taxon>
        <taxon>Alphaproteobacteria</taxon>
        <taxon>Hyphomicrobiales</taxon>
        <taxon>Methylobacteriaceae</taxon>
        <taxon>Methylobacterium</taxon>
    </lineage>
</organism>
<dbReference type="NCBIfam" id="TIGR00057">
    <property type="entry name" value="L-threonylcarbamoyladenylate synthase"/>
    <property type="match status" value="1"/>
</dbReference>
<comment type="catalytic activity">
    <reaction evidence="12 13">
        <text>L-threonine + hydrogencarbonate + ATP = L-threonylcarbamoyladenylate + diphosphate + H2O</text>
        <dbReference type="Rhea" id="RHEA:36407"/>
        <dbReference type="ChEBI" id="CHEBI:15377"/>
        <dbReference type="ChEBI" id="CHEBI:17544"/>
        <dbReference type="ChEBI" id="CHEBI:30616"/>
        <dbReference type="ChEBI" id="CHEBI:33019"/>
        <dbReference type="ChEBI" id="CHEBI:57926"/>
        <dbReference type="ChEBI" id="CHEBI:73682"/>
        <dbReference type="EC" id="2.7.7.87"/>
    </reaction>
</comment>
<keyword evidence="10 13" id="KW-0067">ATP-binding</keyword>
<evidence type="ECO:0000256" key="3">
    <source>
        <dbReference type="ARBA" id="ARBA00012584"/>
    </source>
</evidence>
<feature type="domain" description="YrdC-like" evidence="14">
    <location>
        <begin position="19"/>
        <end position="206"/>
    </location>
</feature>
<evidence type="ECO:0000256" key="13">
    <source>
        <dbReference type="PIRNR" id="PIRNR004930"/>
    </source>
</evidence>
<dbReference type="Gene3D" id="3.90.870.10">
    <property type="entry name" value="DHBP synthase"/>
    <property type="match status" value="1"/>
</dbReference>
<name>A0ABQ4TLW7_9HYPH</name>
<reference evidence="15" key="1">
    <citation type="journal article" date="2021" name="Front. Microbiol.">
        <title>Comprehensive Comparative Genomics and Phenotyping of Methylobacterium Species.</title>
        <authorList>
            <person name="Alessa O."/>
            <person name="Ogura Y."/>
            <person name="Fujitani Y."/>
            <person name="Takami H."/>
            <person name="Hayashi T."/>
            <person name="Sahin N."/>
            <person name="Tani A."/>
        </authorList>
    </citation>
    <scope>NUCLEOTIDE SEQUENCE</scope>
    <source>
        <strain evidence="15">DSM 23674</strain>
    </source>
</reference>
<protein>
    <recommendedName>
        <fullName evidence="4 13">Threonylcarbamoyl-AMP synthase</fullName>
        <shortName evidence="13">TC-AMP synthase</shortName>
        <ecNumber evidence="3 13">2.7.7.87</ecNumber>
    </recommendedName>
    <alternativeName>
        <fullName evidence="11 13">L-threonylcarbamoyladenylate synthase</fullName>
    </alternativeName>
</protein>
<evidence type="ECO:0000256" key="7">
    <source>
        <dbReference type="ARBA" id="ARBA00022694"/>
    </source>
</evidence>
<dbReference type="Pfam" id="PF03481">
    <property type="entry name" value="Sua5_C"/>
    <property type="match status" value="1"/>
</dbReference>
<dbReference type="PIRSF" id="PIRSF004930">
    <property type="entry name" value="Tln_factor_SUA5"/>
    <property type="match status" value="1"/>
</dbReference>
<dbReference type="RefSeq" id="WP_238231899.1">
    <property type="nucleotide sequence ID" value="NZ_BPRA01000009.1"/>
</dbReference>
<dbReference type="InterPro" id="IPR050156">
    <property type="entry name" value="TC-AMP_synthase_SUA5"/>
</dbReference>
<evidence type="ECO:0000256" key="5">
    <source>
        <dbReference type="ARBA" id="ARBA00022490"/>
    </source>
</evidence>
<comment type="function">
    <text evidence="13">Required for the formation of a threonylcarbamoyl group on adenosine at position 37 (t(6)A37) in tRNAs that read codons beginning with adenine.</text>
</comment>
<comment type="caution">
    <text evidence="15">The sequence shown here is derived from an EMBL/GenBank/DDBJ whole genome shotgun (WGS) entry which is preliminary data.</text>
</comment>
<dbReference type="SUPFAM" id="SSF55821">
    <property type="entry name" value="YrdC/RibB"/>
    <property type="match status" value="1"/>
</dbReference>
<gene>
    <name evidence="15" type="primary">ywlC</name>
    <name evidence="15" type="ORF">EKPJFOCH_2181</name>
</gene>
<evidence type="ECO:0000313" key="15">
    <source>
        <dbReference type="EMBL" id="GJE55686.1"/>
    </source>
</evidence>
<evidence type="ECO:0000256" key="12">
    <source>
        <dbReference type="ARBA" id="ARBA00048366"/>
    </source>
</evidence>
<keyword evidence="7 13" id="KW-0819">tRNA processing</keyword>
<evidence type="ECO:0000256" key="10">
    <source>
        <dbReference type="ARBA" id="ARBA00022840"/>
    </source>
</evidence>
<keyword evidence="6 13" id="KW-0808">Transferase</keyword>
<comment type="subcellular location">
    <subcellularLocation>
        <location evidence="1 13">Cytoplasm</location>
    </subcellularLocation>
</comment>
<dbReference type="InterPro" id="IPR005145">
    <property type="entry name" value="Sua5_C"/>
</dbReference>
<dbReference type="Pfam" id="PF01300">
    <property type="entry name" value="Sua5_yciO_yrdC"/>
    <property type="match status" value="1"/>
</dbReference>
<proteinExistence type="inferred from homology"/>
<evidence type="ECO:0000313" key="16">
    <source>
        <dbReference type="Proteomes" id="UP001055101"/>
    </source>
</evidence>
<evidence type="ECO:0000259" key="14">
    <source>
        <dbReference type="PROSITE" id="PS51163"/>
    </source>
</evidence>
<dbReference type="EMBL" id="BPRA01000009">
    <property type="protein sequence ID" value="GJE55686.1"/>
    <property type="molecule type" value="Genomic_DNA"/>
</dbReference>
<dbReference type="Gene3D" id="3.40.50.11030">
    <property type="entry name" value="Threonylcarbamoyl-AMP synthase, C-terminal domain"/>
    <property type="match status" value="1"/>
</dbReference>
<sequence>MDDPGSIADRPTLRLAPDADGIGEAARLLGAGRLVAIPTETVYGLAADASEPSAVAAIYAAKERPRFNPLIAHLPDEAAARHEGIFDETAAALAKAFWPGPLTLVVPAAPGGSVCDLARAGLPSVALRVPGHALAREILARVGRPIAAPSANRSGRVSPTSVAHVLADLDGRIAAVLDGGTCSVGIESTVVACLGGPPRLLRPGGITRAELRRVLGIDPAVGSGDDSRPIGPGLLASHYAPRAAVRLDVERIAPGEAVLLFGSFRPAGLDEAGVVETLSERGDATEAASRLFEALRRLDASGAGTIAVVAIPADGLGEAINDRLNRAAAPR</sequence>
<reference evidence="15" key="2">
    <citation type="submission" date="2021-08" db="EMBL/GenBank/DDBJ databases">
        <authorList>
            <person name="Tani A."/>
            <person name="Ola A."/>
            <person name="Ogura Y."/>
            <person name="Katsura K."/>
            <person name="Hayashi T."/>
        </authorList>
    </citation>
    <scope>NUCLEOTIDE SEQUENCE</scope>
    <source>
        <strain evidence="15">DSM 23674</strain>
    </source>
</reference>
<dbReference type="Proteomes" id="UP001055101">
    <property type="component" value="Unassembled WGS sequence"/>
</dbReference>
<dbReference type="PANTHER" id="PTHR17490:SF16">
    <property type="entry name" value="THREONYLCARBAMOYL-AMP SYNTHASE"/>
    <property type="match status" value="1"/>
</dbReference>
<dbReference type="EC" id="2.7.7.87" evidence="3 13"/>
<keyword evidence="9 13" id="KW-0547">Nucleotide-binding</keyword>
<dbReference type="InterPro" id="IPR017945">
    <property type="entry name" value="DHBP_synth_RibB-like_a/b_dom"/>
</dbReference>
<dbReference type="InterPro" id="IPR038385">
    <property type="entry name" value="Sua5/YwlC_C"/>
</dbReference>
<dbReference type="PROSITE" id="PS51163">
    <property type="entry name" value="YRDC"/>
    <property type="match status" value="1"/>
</dbReference>
<evidence type="ECO:0000256" key="11">
    <source>
        <dbReference type="ARBA" id="ARBA00029774"/>
    </source>
</evidence>
<evidence type="ECO:0000256" key="1">
    <source>
        <dbReference type="ARBA" id="ARBA00004496"/>
    </source>
</evidence>
<comment type="similarity">
    <text evidence="2 13">Belongs to the SUA5 family.</text>
</comment>
<dbReference type="InterPro" id="IPR006070">
    <property type="entry name" value="Sua5-like_dom"/>
</dbReference>
<keyword evidence="8 13" id="KW-0548">Nucleotidyltransferase</keyword>
<evidence type="ECO:0000256" key="6">
    <source>
        <dbReference type="ARBA" id="ARBA00022679"/>
    </source>
</evidence>
<evidence type="ECO:0000256" key="8">
    <source>
        <dbReference type="ARBA" id="ARBA00022695"/>
    </source>
</evidence>
<evidence type="ECO:0000256" key="9">
    <source>
        <dbReference type="ARBA" id="ARBA00022741"/>
    </source>
</evidence>
<keyword evidence="16" id="KW-1185">Reference proteome</keyword>
<dbReference type="PANTHER" id="PTHR17490">
    <property type="entry name" value="SUA5"/>
    <property type="match status" value="1"/>
</dbReference>
<keyword evidence="5 13" id="KW-0963">Cytoplasm</keyword>
<dbReference type="InterPro" id="IPR010923">
    <property type="entry name" value="T(6)A37_SUA5"/>
</dbReference>
<evidence type="ECO:0000256" key="2">
    <source>
        <dbReference type="ARBA" id="ARBA00007663"/>
    </source>
</evidence>
<evidence type="ECO:0000256" key="4">
    <source>
        <dbReference type="ARBA" id="ARBA00015492"/>
    </source>
</evidence>